<evidence type="ECO:0000256" key="1">
    <source>
        <dbReference type="SAM" id="MobiDB-lite"/>
    </source>
</evidence>
<reference evidence="2" key="1">
    <citation type="journal article" date="2022" name="Int. J. Mol. Sci.">
        <title>Draft Genome of Tanacetum Coccineum: Genomic Comparison of Closely Related Tanacetum-Family Plants.</title>
        <authorList>
            <person name="Yamashiro T."/>
            <person name="Shiraishi A."/>
            <person name="Nakayama K."/>
            <person name="Satake H."/>
        </authorList>
    </citation>
    <scope>NUCLEOTIDE SEQUENCE</scope>
</reference>
<protein>
    <submittedName>
        <fullName evidence="2">Uncharacterized protein</fullName>
    </submittedName>
</protein>
<feature type="compositionally biased region" description="Basic and acidic residues" evidence="1">
    <location>
        <begin position="340"/>
        <end position="351"/>
    </location>
</feature>
<feature type="compositionally biased region" description="Basic and acidic residues" evidence="1">
    <location>
        <begin position="142"/>
        <end position="153"/>
    </location>
</feature>
<reference evidence="2" key="2">
    <citation type="submission" date="2022-01" db="EMBL/GenBank/DDBJ databases">
        <authorList>
            <person name="Yamashiro T."/>
            <person name="Shiraishi A."/>
            <person name="Satake H."/>
            <person name="Nakayama K."/>
        </authorList>
    </citation>
    <scope>NUCLEOTIDE SEQUENCE</scope>
</reference>
<feature type="region of interest" description="Disordered" evidence="1">
    <location>
        <begin position="1"/>
        <end position="160"/>
    </location>
</feature>
<feature type="non-terminal residue" evidence="2">
    <location>
        <position position="1"/>
    </location>
</feature>
<keyword evidence="3" id="KW-1185">Reference proteome</keyword>
<evidence type="ECO:0000313" key="2">
    <source>
        <dbReference type="EMBL" id="GJT03926.1"/>
    </source>
</evidence>
<gene>
    <name evidence="2" type="ORF">Tco_0838388</name>
</gene>
<evidence type="ECO:0000313" key="3">
    <source>
        <dbReference type="Proteomes" id="UP001151760"/>
    </source>
</evidence>
<feature type="compositionally biased region" description="Low complexity" evidence="1">
    <location>
        <begin position="23"/>
        <end position="39"/>
    </location>
</feature>
<feature type="compositionally biased region" description="Pro residues" evidence="1">
    <location>
        <begin position="74"/>
        <end position="97"/>
    </location>
</feature>
<organism evidence="2 3">
    <name type="scientific">Tanacetum coccineum</name>
    <dbReference type="NCBI Taxonomy" id="301880"/>
    <lineage>
        <taxon>Eukaryota</taxon>
        <taxon>Viridiplantae</taxon>
        <taxon>Streptophyta</taxon>
        <taxon>Embryophyta</taxon>
        <taxon>Tracheophyta</taxon>
        <taxon>Spermatophyta</taxon>
        <taxon>Magnoliopsida</taxon>
        <taxon>eudicotyledons</taxon>
        <taxon>Gunneridae</taxon>
        <taxon>Pentapetalae</taxon>
        <taxon>asterids</taxon>
        <taxon>campanulids</taxon>
        <taxon>Asterales</taxon>
        <taxon>Asteraceae</taxon>
        <taxon>Asteroideae</taxon>
        <taxon>Anthemideae</taxon>
        <taxon>Anthemidinae</taxon>
        <taxon>Tanacetum</taxon>
    </lineage>
</organism>
<accession>A0ABQ5ANM9</accession>
<sequence>EMDIREKDKNKAKNDKTEHGNIKSVKSQSQSQSQPSKSKVNAEAKTKEILNGPTRTHLMGRWVFEDELEAPKEAPQPPREAPPSPEYVPGPEHPPLPDYVASPEYPEYLVPSDDEAPIEDHPLPADASPTTLSPGYEDEASKEDKDVEEEHLAPSDSTTLPAIDHVPLAKRIPSPSLHVSYPPLPLPSPIVDSLTYAEAQLGIRAAEIRIRAASPPLLLPSTSHKSDIPEAKMPPRKRACFTTPASGFEVGESSAAAAARQPGPTLEADLRRDRDTNEFYIRFEDAQDDRAFLRARVNILFKDRPYHRHTVMLLDKETSSLKNQLTTALGRIQTLEAIDPEPRDEPTEKMAPKRRTTVTTTTSTHMTDAQIKELIARGVVDALA</sequence>
<dbReference type="EMBL" id="BQNB010012468">
    <property type="protein sequence ID" value="GJT03926.1"/>
    <property type="molecule type" value="Genomic_DNA"/>
</dbReference>
<feature type="compositionally biased region" description="Basic and acidic residues" evidence="1">
    <location>
        <begin position="1"/>
        <end position="21"/>
    </location>
</feature>
<proteinExistence type="predicted"/>
<comment type="caution">
    <text evidence="2">The sequence shown here is derived from an EMBL/GenBank/DDBJ whole genome shotgun (WGS) entry which is preliminary data.</text>
</comment>
<name>A0ABQ5ANM9_9ASTR</name>
<feature type="region of interest" description="Disordered" evidence="1">
    <location>
        <begin position="340"/>
        <end position="364"/>
    </location>
</feature>
<dbReference type="Proteomes" id="UP001151760">
    <property type="component" value="Unassembled WGS sequence"/>
</dbReference>